<keyword evidence="2" id="KW-1185">Reference proteome</keyword>
<evidence type="ECO:0000313" key="1">
    <source>
        <dbReference type="EMBL" id="KAG9221690.1"/>
    </source>
</evidence>
<comment type="caution">
    <text evidence="1">The sequence shown here is derived from an EMBL/GenBank/DDBJ whole genome shotgun (WGS) entry which is preliminary data.</text>
</comment>
<protein>
    <submittedName>
        <fullName evidence="1">Uncharacterized protein</fullName>
    </submittedName>
</protein>
<proteinExistence type="predicted"/>
<reference evidence="1 2" key="1">
    <citation type="journal article" date="2021" name="Appl. Environ. Microbiol.">
        <title>Genetic linkage and physical mapping for an oyster mushroom Pleurotus cornucopiae and QTL analysis for the trait cap color.</title>
        <authorList>
            <person name="Zhang Y."/>
            <person name="Gao W."/>
            <person name="Sonnenberg A."/>
            <person name="Chen Q."/>
            <person name="Zhang J."/>
            <person name="Huang C."/>
        </authorList>
    </citation>
    <scope>NUCLEOTIDE SEQUENCE [LARGE SCALE GENOMIC DNA]</scope>
    <source>
        <strain evidence="1">CCMSSC00406</strain>
    </source>
</reference>
<organism evidence="1 2">
    <name type="scientific">Pleurotus cornucopiae</name>
    <name type="common">Cornucopia mushroom</name>
    <dbReference type="NCBI Taxonomy" id="5321"/>
    <lineage>
        <taxon>Eukaryota</taxon>
        <taxon>Fungi</taxon>
        <taxon>Dikarya</taxon>
        <taxon>Basidiomycota</taxon>
        <taxon>Agaricomycotina</taxon>
        <taxon>Agaricomycetes</taxon>
        <taxon>Agaricomycetidae</taxon>
        <taxon>Agaricales</taxon>
        <taxon>Pleurotineae</taxon>
        <taxon>Pleurotaceae</taxon>
        <taxon>Pleurotus</taxon>
    </lineage>
</organism>
<evidence type="ECO:0000313" key="2">
    <source>
        <dbReference type="Proteomes" id="UP000824881"/>
    </source>
</evidence>
<accession>A0ACB7IU99</accession>
<gene>
    <name evidence="1" type="ORF">CCMSSC00406_0005603</name>
</gene>
<dbReference type="EMBL" id="WQMT02000006">
    <property type="protein sequence ID" value="KAG9221690.1"/>
    <property type="molecule type" value="Genomic_DNA"/>
</dbReference>
<dbReference type="Proteomes" id="UP000824881">
    <property type="component" value="Unassembled WGS sequence"/>
</dbReference>
<name>A0ACB7IU99_PLECO</name>
<sequence length="772" mass="86226">MFATPLTSVCHVGASDFALNELSKLRNSPIPPLHSSPLESQSFTPLPFHRSPRFSSTFMSPKSSPKPSALHPQVGTLIDDGGLELVEVLGVGGYGVVYRAVDVRSPRHSYAVKCLLHHQRSYRQRIAHIREIALHQIASAHPNVVTLHRVLEEEDYTYIVMDYASDGDLFTQILHEARYQGDDYIIKQVFLQLLDAVEYCHSLGIYHRDLKPENILCFDKGMRVAVTDFGLATSDKISEDFRTGSVYHMSPECHDEEYARRFSDPSKPTYSPMFNDIWSLAIVLLNLTTGRNPWRSASVADPTFQAFLRDPQNFLPTVLPISPEINAILVRMLALDWRQRMTIPELRMALAEVDSFYCEDVIFDGSMAKCVWEAGVQISEDSTMRESTTGEHVSQATDLKSRWSAESKSSSDIVFARENSEVPSDRWREREQSSANATWEHIPTMSAVSSPINVAASTIASCATASGPSSGSSYDSHDSESHVPSLPSTPSDFSSTFERAKLRKQLLTIDTSAYTRPPRYYDPGYSQSDEHSIMHTALDDGSSYYLASSISHNMASPGAVIATPAIDDKEMGSPCHWDLADAEPSVHMYPSSRNSLDHNSMVCEDPMSVSPIISDYWSSSRSQPIPIPPPRDQQCQPHHIPPYDTMTDYSSFSRPDGRDAQQARGFYANKNNKTTNIFNPVRFFPRPSSPSPPSPFSHAHERRISDPVSTMAPYEATSPCHAENWCAFPPPGTKQSTIPLPTRETDCRREAWLRSPRRWFSPARLFSGTGAS</sequence>